<name>A0A176XFC4_AGRTU</name>
<feature type="coiled-coil region" evidence="1">
    <location>
        <begin position="57"/>
        <end position="168"/>
    </location>
</feature>
<evidence type="ECO:0000256" key="1">
    <source>
        <dbReference type="SAM" id="Coils"/>
    </source>
</evidence>
<sequence>MIEYAILFGLGFLTATLLALLIAPAIHRRIVAYTEKRIRATMPISPQEVRAQKDMARALYAAENAKVRQELETEREKNTSLRLANEAASSDAYRLGEQNRSLSLKIEELTLEIGELRASLDAAEDRASTIQAALSQQEQAANERANQMADLTARLTNLTRELDDSKILAATRDLEAEQAKQSATRFRKEGETVTRELQDIASRNREAMEAVARESRKVTRLEEQLASTIAKNADLDTMLTLRNQEVARLKEQLAATGGRSNDMIIRLPNPAVPAEKPVEQPQPAATAPAATLETAPAIEREVSQTAAPEDAAPASPPEEPSAEPDASAPEGLEQEIEDIRNQGTALTERLLNVRGTGNDEPIRREIARIAAEMIALTAAREGEASPIPGLLAKASDSSGRESLATRAKVVMEKRKR</sequence>
<dbReference type="EMBL" id="LXPS01000009">
    <property type="protein sequence ID" value="OAE47785.1"/>
    <property type="molecule type" value="Genomic_DNA"/>
</dbReference>
<organism evidence="3 4">
    <name type="scientific">Agrobacterium tumefaciens</name>
    <dbReference type="NCBI Taxonomy" id="358"/>
    <lineage>
        <taxon>Bacteria</taxon>
        <taxon>Pseudomonadati</taxon>
        <taxon>Pseudomonadota</taxon>
        <taxon>Alphaproteobacteria</taxon>
        <taxon>Hyphomicrobiales</taxon>
        <taxon>Rhizobiaceae</taxon>
        <taxon>Rhizobium/Agrobacterium group</taxon>
        <taxon>Agrobacterium</taxon>
        <taxon>Agrobacterium tumefaciens complex</taxon>
    </lineage>
</organism>
<evidence type="ECO:0000256" key="2">
    <source>
        <dbReference type="SAM" id="MobiDB-lite"/>
    </source>
</evidence>
<comment type="caution">
    <text evidence="3">The sequence shown here is derived from an EMBL/GenBank/DDBJ whole genome shotgun (WGS) entry which is preliminary data.</text>
</comment>
<gene>
    <name evidence="3" type="ORF">A7J57_06025</name>
</gene>
<accession>A0A176XFC4</accession>
<reference evidence="3 4" key="1">
    <citation type="submission" date="2016-05" db="EMBL/GenBank/DDBJ databases">
        <authorList>
            <person name="Lavstsen T."/>
            <person name="Jespersen J.S."/>
        </authorList>
    </citation>
    <scope>NUCLEOTIDE SEQUENCE [LARGE SCALE GENOMIC DNA]</scope>
    <source>
        <strain evidence="3 4">KCJ1736</strain>
    </source>
</reference>
<keyword evidence="1" id="KW-0175">Coiled coil</keyword>
<evidence type="ECO:0000313" key="3">
    <source>
        <dbReference type="EMBL" id="OAE47785.1"/>
    </source>
</evidence>
<feature type="coiled-coil region" evidence="1">
    <location>
        <begin position="204"/>
        <end position="231"/>
    </location>
</feature>
<feature type="region of interest" description="Disordered" evidence="2">
    <location>
        <begin position="390"/>
        <end position="416"/>
    </location>
</feature>
<protein>
    <submittedName>
        <fullName evidence="3">Uncharacterized protein</fullName>
    </submittedName>
</protein>
<dbReference type="Proteomes" id="UP000077098">
    <property type="component" value="Unassembled WGS sequence"/>
</dbReference>
<evidence type="ECO:0000313" key="4">
    <source>
        <dbReference type="Proteomes" id="UP000077098"/>
    </source>
</evidence>
<feature type="region of interest" description="Disordered" evidence="2">
    <location>
        <begin position="302"/>
        <end position="331"/>
    </location>
</feature>
<dbReference type="AlphaFoldDB" id="A0A176XFC4"/>
<dbReference type="RefSeq" id="WP_063948212.1">
    <property type="nucleotide sequence ID" value="NZ_LXPS01000009.1"/>
</dbReference>
<proteinExistence type="predicted"/>